<reference evidence="3 4" key="1">
    <citation type="submission" date="2014-12" db="EMBL/GenBank/DDBJ databases">
        <title>Draft genome sequences of 29 type strains of Enterococci.</title>
        <authorList>
            <person name="Zhong Z."/>
            <person name="Sun Z."/>
            <person name="Liu W."/>
            <person name="Zhang W."/>
            <person name="Zhang H."/>
        </authorList>
    </citation>
    <scope>NUCLEOTIDE SEQUENCE [LARGE SCALE GENOMIC DNA]</scope>
    <source>
        <strain evidence="3 4">DSM 15687</strain>
    </source>
</reference>
<dbReference type="PANTHER" id="PTHR43542:SF1">
    <property type="entry name" value="METHYLTRANSFERASE"/>
    <property type="match status" value="1"/>
</dbReference>
<protein>
    <submittedName>
        <fullName evidence="3">RsmD family RNA methyltransferase</fullName>
    </submittedName>
</protein>
<dbReference type="RefSeq" id="WP_071856151.1">
    <property type="nucleotide sequence ID" value="NZ_JXLB01000025.1"/>
</dbReference>
<evidence type="ECO:0000313" key="4">
    <source>
        <dbReference type="Proteomes" id="UP000182152"/>
    </source>
</evidence>
<accession>A0A1L8WB50</accession>
<dbReference type="EMBL" id="JXLB01000025">
    <property type="protein sequence ID" value="OJG78256.1"/>
    <property type="molecule type" value="Genomic_DNA"/>
</dbReference>
<keyword evidence="4" id="KW-1185">Reference proteome</keyword>
<gene>
    <name evidence="3" type="ORF">RV14_GL001197</name>
</gene>
<dbReference type="GO" id="GO:0008168">
    <property type="term" value="F:methyltransferase activity"/>
    <property type="evidence" value="ECO:0007669"/>
    <property type="project" value="UniProtKB-KW"/>
</dbReference>
<sequence>MRVISGIYGGRRLKSLAGVATRPTTDKVKESIFNMIGPYFEGGEVLDLFSGSGSLAIEAISRGCEHAVCVEKNYQAIKVIKENIEQTKELEKFTVLKLDADKAIEKLANDHWVFDYLFLDPPYAKQKIEDQVIKMSELNLFKKSAVIVCETDKTVELPEKIASFIQIRKKNYGITSVTIYRKEDDQ</sequence>
<dbReference type="CDD" id="cd02440">
    <property type="entry name" value="AdoMet_MTases"/>
    <property type="match status" value="1"/>
</dbReference>
<dbReference type="GO" id="GO:0031167">
    <property type="term" value="P:rRNA methylation"/>
    <property type="evidence" value="ECO:0007669"/>
    <property type="project" value="InterPro"/>
</dbReference>
<dbReference type="InterPro" id="IPR029063">
    <property type="entry name" value="SAM-dependent_MTases_sf"/>
</dbReference>
<name>A0A1L8WB50_9ENTE</name>
<dbReference type="STRING" id="150033.RV14_GL001197"/>
<comment type="caution">
    <text evidence="3">The sequence shown here is derived from an EMBL/GenBank/DDBJ whole genome shotgun (WGS) entry which is preliminary data.</text>
</comment>
<dbReference type="PIRSF" id="PIRSF004553">
    <property type="entry name" value="CHP00095"/>
    <property type="match status" value="1"/>
</dbReference>
<dbReference type="Proteomes" id="UP000182152">
    <property type="component" value="Unassembled WGS sequence"/>
</dbReference>
<proteinExistence type="predicted"/>
<evidence type="ECO:0000256" key="2">
    <source>
        <dbReference type="ARBA" id="ARBA00022679"/>
    </source>
</evidence>
<dbReference type="PANTHER" id="PTHR43542">
    <property type="entry name" value="METHYLTRANSFERASE"/>
    <property type="match status" value="1"/>
</dbReference>
<dbReference type="AlphaFoldDB" id="A0A1L8WB50"/>
<evidence type="ECO:0000256" key="1">
    <source>
        <dbReference type="ARBA" id="ARBA00022603"/>
    </source>
</evidence>
<dbReference type="SUPFAM" id="SSF53335">
    <property type="entry name" value="S-adenosyl-L-methionine-dependent methyltransferases"/>
    <property type="match status" value="1"/>
</dbReference>
<keyword evidence="2 3" id="KW-0808">Transferase</keyword>
<dbReference type="NCBIfam" id="TIGR00095">
    <property type="entry name" value="16S rRNA (guanine(966)-N(2))-methyltransferase RsmD"/>
    <property type="match status" value="1"/>
</dbReference>
<dbReference type="Gene3D" id="3.40.50.150">
    <property type="entry name" value="Vaccinia Virus protein VP39"/>
    <property type="match status" value="1"/>
</dbReference>
<evidence type="ECO:0000313" key="3">
    <source>
        <dbReference type="EMBL" id="OJG78256.1"/>
    </source>
</evidence>
<dbReference type="InterPro" id="IPR004398">
    <property type="entry name" value="RNA_MeTrfase_RsmD"/>
</dbReference>
<keyword evidence="1 3" id="KW-0489">Methyltransferase</keyword>
<organism evidence="3 4">
    <name type="scientific">Enterococcus ratti</name>
    <dbReference type="NCBI Taxonomy" id="150033"/>
    <lineage>
        <taxon>Bacteria</taxon>
        <taxon>Bacillati</taxon>
        <taxon>Bacillota</taxon>
        <taxon>Bacilli</taxon>
        <taxon>Lactobacillales</taxon>
        <taxon>Enterococcaceae</taxon>
        <taxon>Enterococcus</taxon>
    </lineage>
</organism>
<dbReference type="Pfam" id="PF03602">
    <property type="entry name" value="Cons_hypoth95"/>
    <property type="match status" value="1"/>
</dbReference>